<dbReference type="InterPro" id="IPR029063">
    <property type="entry name" value="SAM-dependent_MTases_sf"/>
</dbReference>
<sequence length="285" mass="32889">MGGSGNHRRNEKMKQWMQYSLILSLSVYVALDLSMHHGIGSGMHCIGREVKLGNERSELCASRDGHYSGQAEEEGQAWKQMKWIGEAASCRVKGHFIEMLDHVNDFRRGYALKFTDNVEDKTHLLPWLLASKTGELGLRRRRVYLDLGANSFSSSVDWFLRMYPCDFTEVHAFEINPSLWRPPTQVFHEEANLLPAHVPRSNPIRVNSTPSIPEWMMERVKIHYELVSDHDDPSTKAINISRFIKEELRLTPADTVVVKMDIEGSEWPILRKWMEDPEMPLIVDE</sequence>
<comment type="caution">
    <text evidence="2">The sequence shown here is derived from an EMBL/GenBank/DDBJ whole genome shotgun (WGS) entry which is preliminary data.</text>
</comment>
<reference evidence="2 3" key="1">
    <citation type="journal article" date="2021" name="Nat. Plants">
        <title>The Taxus genome provides insights into paclitaxel biosynthesis.</title>
        <authorList>
            <person name="Xiong X."/>
            <person name="Gou J."/>
            <person name="Liao Q."/>
            <person name="Li Y."/>
            <person name="Zhou Q."/>
            <person name="Bi G."/>
            <person name="Li C."/>
            <person name="Du R."/>
            <person name="Wang X."/>
            <person name="Sun T."/>
            <person name="Guo L."/>
            <person name="Liang H."/>
            <person name="Lu P."/>
            <person name="Wu Y."/>
            <person name="Zhang Z."/>
            <person name="Ro D.K."/>
            <person name="Shang Y."/>
            <person name="Huang S."/>
            <person name="Yan J."/>
        </authorList>
    </citation>
    <scope>NUCLEOTIDE SEQUENCE [LARGE SCALE GENOMIC DNA]</scope>
    <source>
        <strain evidence="2">Ta-2019</strain>
    </source>
</reference>
<dbReference type="AlphaFoldDB" id="A0AA38LDP9"/>
<dbReference type="SUPFAM" id="SSF53335">
    <property type="entry name" value="S-adenosyl-L-methionine-dependent methyltransferases"/>
    <property type="match status" value="1"/>
</dbReference>
<organism evidence="2 3">
    <name type="scientific">Taxus chinensis</name>
    <name type="common">Chinese yew</name>
    <name type="synonym">Taxus wallichiana var. chinensis</name>
    <dbReference type="NCBI Taxonomy" id="29808"/>
    <lineage>
        <taxon>Eukaryota</taxon>
        <taxon>Viridiplantae</taxon>
        <taxon>Streptophyta</taxon>
        <taxon>Embryophyta</taxon>
        <taxon>Tracheophyta</taxon>
        <taxon>Spermatophyta</taxon>
        <taxon>Pinopsida</taxon>
        <taxon>Pinidae</taxon>
        <taxon>Conifers II</taxon>
        <taxon>Cupressales</taxon>
        <taxon>Taxaceae</taxon>
        <taxon>Taxus</taxon>
    </lineage>
</organism>
<feature type="non-terminal residue" evidence="2">
    <location>
        <position position="1"/>
    </location>
</feature>
<keyword evidence="1" id="KW-1133">Transmembrane helix</keyword>
<evidence type="ECO:0000313" key="3">
    <source>
        <dbReference type="Proteomes" id="UP000824469"/>
    </source>
</evidence>
<keyword evidence="1" id="KW-0472">Membrane</keyword>
<protein>
    <recommendedName>
        <fullName evidence="4">Methyltransferase FkbM domain-containing protein</fullName>
    </recommendedName>
</protein>
<dbReference type="InterPro" id="IPR026913">
    <property type="entry name" value="METTL24"/>
</dbReference>
<feature type="transmembrane region" description="Helical" evidence="1">
    <location>
        <begin position="21"/>
        <end position="39"/>
    </location>
</feature>
<gene>
    <name evidence="2" type="ORF">KI387_018816</name>
</gene>
<keyword evidence="1" id="KW-0812">Transmembrane</keyword>
<evidence type="ECO:0008006" key="4">
    <source>
        <dbReference type="Google" id="ProtNLM"/>
    </source>
</evidence>
<name>A0AA38LDP9_TAXCH</name>
<dbReference type="PANTHER" id="PTHR32026">
    <property type="entry name" value="METHYLTRANSFERASE-LIKE PROTEIN 24"/>
    <property type="match status" value="1"/>
</dbReference>
<dbReference type="PANTHER" id="PTHR32026:SF27">
    <property type="entry name" value="METHYLTRANSFERASE FKBM DOMAIN-CONTAINING PROTEIN-RELATED"/>
    <property type="match status" value="1"/>
</dbReference>
<evidence type="ECO:0000256" key="1">
    <source>
        <dbReference type="SAM" id="Phobius"/>
    </source>
</evidence>
<dbReference type="EMBL" id="JAHRHJ020000004">
    <property type="protein sequence ID" value="KAH9317047.1"/>
    <property type="molecule type" value="Genomic_DNA"/>
</dbReference>
<evidence type="ECO:0000313" key="2">
    <source>
        <dbReference type="EMBL" id="KAH9317047.1"/>
    </source>
</evidence>
<dbReference type="Proteomes" id="UP000824469">
    <property type="component" value="Unassembled WGS sequence"/>
</dbReference>
<proteinExistence type="predicted"/>
<dbReference type="Gene3D" id="3.40.50.150">
    <property type="entry name" value="Vaccinia Virus protein VP39"/>
    <property type="match status" value="1"/>
</dbReference>
<keyword evidence="3" id="KW-1185">Reference proteome</keyword>
<feature type="non-terminal residue" evidence="2">
    <location>
        <position position="285"/>
    </location>
</feature>
<dbReference type="OMA" id="KAINISR"/>
<accession>A0AA38LDP9</accession>